<name>A0ABV6ZS39_9HYPH</name>
<proteinExistence type="predicted"/>
<comment type="caution">
    <text evidence="1">The sequence shown here is derived from an EMBL/GenBank/DDBJ whole genome shotgun (WGS) entry which is preliminary data.</text>
</comment>
<dbReference type="Proteomes" id="UP001595190">
    <property type="component" value="Unassembled WGS sequence"/>
</dbReference>
<evidence type="ECO:0000313" key="2">
    <source>
        <dbReference type="Proteomes" id="UP001595190"/>
    </source>
</evidence>
<evidence type="ECO:0000313" key="1">
    <source>
        <dbReference type="EMBL" id="MFC2255005.1"/>
    </source>
</evidence>
<gene>
    <name evidence="1" type="ORF">ACETRX_35920</name>
</gene>
<protein>
    <submittedName>
        <fullName evidence="1">NACHT domain-containing NTPase</fullName>
    </submittedName>
</protein>
<dbReference type="RefSeq" id="WP_394315584.1">
    <property type="nucleotide sequence ID" value="NZ_JBHGPK010000060.1"/>
</dbReference>
<organism evidence="1 2">
    <name type="scientific">Labrys neptuniae</name>
    <dbReference type="NCBI Taxonomy" id="376174"/>
    <lineage>
        <taxon>Bacteria</taxon>
        <taxon>Pseudomonadati</taxon>
        <taxon>Pseudomonadota</taxon>
        <taxon>Alphaproteobacteria</taxon>
        <taxon>Hyphomicrobiales</taxon>
        <taxon>Xanthobacteraceae</taxon>
        <taxon>Labrys</taxon>
    </lineage>
</organism>
<sequence length="1337" mass="148509">MDRIVRQINAAPDKPDDARPRQFSDFSTQPNIILLGDPGAGKTHLFKETATAEGGRFLKARAFLNSPTRLLSGQALYVDGLDEKRAGRGDQDTIDAIVQKLFDVAPPKVRLSCRVADWLGESDLAAFQPYLALQGDVTPVLLLQNLSREEQHAILAAQNVDAESAGEFLADAEQRGLADFLENPQNLLMLWRAVQTGSWPSTRRELFELSTKLMLEEFNRERTRAGGGSYSASELRPIAGSICAARLISDVDAISLTDQEGTPEVPGYRSVTFFRPELVQAALGRRVFEAALEPETVDYAHRTTAEFLAAEFLATRVREGLPVGRVLALMGVDGHPASELRGLHAWLSVHLPEAAEELIAADPYGVLTYGDVASLSSSSCARLVRELGRLSRDNPWFRSGNWQAMPIGALARSEIVEEFRTVLNDPDSGFGIRSVVIDALALGTPLPEMLADLSSALIRQASPYAERAGALVALLRLGTAGKGAMRDACRTTIGRSDNDLRLRAEIIRHLYGEGFGPADVVTLVNDALSAEERTVTGTLRLLADSLPLADLPEILDGINTPDAERERIDQSNWEPATFYTRLLVRVWRAPSAFDAGRLLKWLYKRLALMGGRGESQARDLRVEMHATPDRLRAIVDHFLHTIAIDGRRWLAWSRFRQAILFELSPDALLGIVLEHLPSLVGNRGEFLYELGFGLCYQVAQPDGRIAFERLYEFGAPPSHLAAARNGLTSSNLPANYYSHQVSRRADAEPNCEDQRLQFDREAEQIRSGEHKGWLVHLARIYFALYSDIELTLSPHERLAAWLGETRVDTALAGLRAAVTLHDAPSFADVVTLSINRQSPLWGYVLMAGLNERWSVGLGLEGLPDDLLKAMLAFDVTTPITSHGGGSGRWIEHPWRRELLQHRIELVRDAYLGVARAQLAQDAPGIDGLDHLLNNAAFESYRGDVLLELLREFPNANPYPLTNLLGSVVKLPSIHHEFLECAARVLTDPLAADDRQRDLWLIAAYLLAPSLYEQDMERQAETRPQMVFDLRNLAGFLNHGQTIGSVPQVPTLEFIAKLTGKHFPDKSHPSFAWNGDTNGWDASDFFRATTNWISTILTEEATNALQRLEGNPDLISYRPHLLHALANQRQRRRDVEYDRPDWAKTIKALENGSPATVADLHALLVAHLENLNHVIGHDNTDLFKRFWNLDQYARPINPRPEEACRDDLITLMRPSLLPVGITVEPEGHMARDKRADISVAMPGRKVLCELKRDYHSEIWTAIQNQLERYYAHDPEARGFGVFCVFWFGDKRPQAIPSAPNGLAPPSSAAEMEKMLKDLMPGSMANRLSIVVIDVSGHA</sequence>
<dbReference type="EMBL" id="JBHGPK010000060">
    <property type="protein sequence ID" value="MFC2255005.1"/>
    <property type="molecule type" value="Genomic_DNA"/>
</dbReference>
<accession>A0ABV6ZS39</accession>
<reference evidence="1 2" key="1">
    <citation type="submission" date="2024-09" db="EMBL/GenBank/DDBJ databases">
        <title>Description of Labrys sedimenti sp. nov., isolated from a diclofenac-degrading enrichment culture, and genome-based reclassification of Labrys portucalensis as a later heterotypic synonym of Labrys neptuniae.</title>
        <authorList>
            <person name="Tancsics A."/>
            <person name="Csepanyi A."/>
        </authorList>
    </citation>
    <scope>NUCLEOTIDE SEQUENCE [LARGE SCALE GENOMIC DNA]</scope>
    <source>
        <strain evidence="1 2">LMG 23412</strain>
    </source>
</reference>